<evidence type="ECO:0000256" key="3">
    <source>
        <dbReference type="ARBA" id="ARBA00022801"/>
    </source>
</evidence>
<feature type="region of interest" description="Disordered" evidence="5">
    <location>
        <begin position="296"/>
        <end position="446"/>
    </location>
</feature>
<reference evidence="7 8" key="1">
    <citation type="journal article" date="2021" name="Int. J. Syst. Evol. Microbiol.">
        <title>Reticulibacter mediterranei gen. nov., sp. nov., within the new family Reticulibacteraceae fam. nov., and Ktedonospora formicarum gen. nov., sp. nov., Ktedonobacter robiniae sp. nov., Dictyobacter formicarum sp. nov. and Dictyobacter arantiisoli sp. nov., belonging to the class Ktedonobacteria.</title>
        <authorList>
            <person name="Yabe S."/>
            <person name="Zheng Y."/>
            <person name="Wang C.M."/>
            <person name="Sakai Y."/>
            <person name="Abe K."/>
            <person name="Yokota A."/>
            <person name="Donadio S."/>
            <person name="Cavaletti L."/>
            <person name="Monciardini P."/>
        </authorList>
    </citation>
    <scope>NUCLEOTIDE SEQUENCE [LARGE SCALE GENOMIC DNA]</scope>
    <source>
        <strain evidence="7 8">SOSP1-30</strain>
    </source>
</reference>
<feature type="compositionally biased region" description="Low complexity" evidence="5">
    <location>
        <begin position="361"/>
        <end position="374"/>
    </location>
</feature>
<evidence type="ECO:0000313" key="7">
    <source>
        <dbReference type="EMBL" id="GHO53392.1"/>
    </source>
</evidence>
<dbReference type="CDD" id="cd06583">
    <property type="entry name" value="PGRP"/>
    <property type="match status" value="1"/>
</dbReference>
<comment type="catalytic activity">
    <reaction evidence="1">
        <text>Hydrolyzes the link between N-acetylmuramoyl residues and L-amino acid residues in certain cell-wall glycopeptides.</text>
        <dbReference type="EC" id="3.5.1.28"/>
    </reaction>
</comment>
<organism evidence="7 8">
    <name type="scientific">Ktedonobacter robiniae</name>
    <dbReference type="NCBI Taxonomy" id="2778365"/>
    <lineage>
        <taxon>Bacteria</taxon>
        <taxon>Bacillati</taxon>
        <taxon>Chloroflexota</taxon>
        <taxon>Ktedonobacteria</taxon>
        <taxon>Ktedonobacterales</taxon>
        <taxon>Ktedonobacteraceae</taxon>
        <taxon>Ktedonobacter</taxon>
    </lineage>
</organism>
<evidence type="ECO:0000256" key="1">
    <source>
        <dbReference type="ARBA" id="ARBA00001561"/>
    </source>
</evidence>
<dbReference type="InterPro" id="IPR036505">
    <property type="entry name" value="Amidase/PGRP_sf"/>
</dbReference>
<feature type="compositionally biased region" description="Polar residues" evidence="5">
    <location>
        <begin position="408"/>
        <end position="432"/>
    </location>
</feature>
<evidence type="ECO:0000256" key="5">
    <source>
        <dbReference type="SAM" id="MobiDB-lite"/>
    </source>
</evidence>
<name>A0ABQ3UL08_9CHLR</name>
<dbReference type="Proteomes" id="UP000654345">
    <property type="component" value="Unassembled WGS sequence"/>
</dbReference>
<evidence type="ECO:0000259" key="6">
    <source>
        <dbReference type="SMART" id="SM00644"/>
    </source>
</evidence>
<dbReference type="Pfam" id="PF01510">
    <property type="entry name" value="Amidase_2"/>
    <property type="match status" value="1"/>
</dbReference>
<feature type="domain" description="N-acetylmuramoyl-L-alanine amidase" evidence="6">
    <location>
        <begin position="12"/>
        <end position="160"/>
    </location>
</feature>
<keyword evidence="3" id="KW-0378">Hydrolase</keyword>
<dbReference type="InterPro" id="IPR051206">
    <property type="entry name" value="NAMLAA_amidase_2"/>
</dbReference>
<accession>A0ABQ3UL08</accession>
<feature type="compositionally biased region" description="Polar residues" evidence="5">
    <location>
        <begin position="380"/>
        <end position="399"/>
    </location>
</feature>
<feature type="compositionally biased region" description="Polar residues" evidence="5">
    <location>
        <begin position="307"/>
        <end position="347"/>
    </location>
</feature>
<evidence type="ECO:0000313" key="8">
    <source>
        <dbReference type="Proteomes" id="UP000654345"/>
    </source>
</evidence>
<evidence type="ECO:0000256" key="4">
    <source>
        <dbReference type="ARBA" id="ARBA00023316"/>
    </source>
</evidence>
<dbReference type="SUPFAM" id="SSF55846">
    <property type="entry name" value="N-acetylmuramoyl-L-alanine amidase-like"/>
    <property type="match status" value="1"/>
</dbReference>
<keyword evidence="8" id="KW-1185">Reference proteome</keyword>
<protein>
    <recommendedName>
        <fullName evidence="2">N-acetylmuramoyl-L-alanine amidase</fullName>
        <ecNumber evidence="2">3.5.1.28</ecNumber>
    </recommendedName>
</protein>
<keyword evidence="4" id="KW-0961">Cell wall biogenesis/degradation</keyword>
<dbReference type="SMART" id="SM00644">
    <property type="entry name" value="Ami_2"/>
    <property type="match status" value="1"/>
</dbReference>
<comment type="caution">
    <text evidence="7">The sequence shown here is derived from an EMBL/GenBank/DDBJ whole genome shotgun (WGS) entry which is preliminary data.</text>
</comment>
<dbReference type="InterPro" id="IPR002502">
    <property type="entry name" value="Amidase_domain"/>
</dbReference>
<proteinExistence type="predicted"/>
<dbReference type="RefSeq" id="WP_201370229.1">
    <property type="nucleotide sequence ID" value="NZ_BNJG01000001.1"/>
</dbReference>
<dbReference type="EMBL" id="BNJG01000001">
    <property type="protein sequence ID" value="GHO53392.1"/>
    <property type="molecule type" value="Genomic_DNA"/>
</dbReference>
<sequence length="475" mass="51473">MVDEAGAVWIPSPNYFANRNGYTPKWIIVHGTAGFSSARDVGTYFQTADVSANYVVGQDGTIVQCVSEKDGAWGNGVISTGHDSWWTSSINPNWVTISIEHVKPHTDNSDTITDAQKAASFRLISHICDRHKIPRRRADGNGGITGHYSIDPVNRSRCPGPYPWDELISYLGSGGSNSGGSSGGSGGSTGNGAMIDLNDEIVARYFEQAGTDRWHCKATNYYIFGGMLNFYCSFGGTGKNGLTHLGMPLMNEYYPDPNAQFSYQRFERGILAYDPNHSFDRPPGAGTIYLMHIDKPLPQGTGLAPGQGQSTPTPPAQSQNVPQTPQVPADTNNTPLPQDQSYNQPDPASQVPADTDTYNAPYQYYPQGQGYGQPDPASQVPANTDTYNAPYQPYSQDQGYYQPGPASQVPNQPGYDQSTYGQPNNNQPNSDPFGNAFPSLEAPPKSSLGILLDGVVKNSGFTDLMKRILTRRPNS</sequence>
<dbReference type="PANTHER" id="PTHR30417">
    <property type="entry name" value="N-ACETYLMURAMOYL-L-ALANINE AMIDASE AMID"/>
    <property type="match status" value="1"/>
</dbReference>
<evidence type="ECO:0000256" key="2">
    <source>
        <dbReference type="ARBA" id="ARBA00011901"/>
    </source>
</evidence>
<dbReference type="EC" id="3.5.1.28" evidence="2"/>
<gene>
    <name evidence="7" type="ORF">KSB_18670</name>
</gene>
<dbReference type="Gene3D" id="3.40.80.10">
    <property type="entry name" value="Peptidoglycan recognition protein-like"/>
    <property type="match status" value="1"/>
</dbReference>
<dbReference type="PANTHER" id="PTHR30417:SF1">
    <property type="entry name" value="N-ACETYLMURAMOYL-L-ALANINE AMIDASE AMID"/>
    <property type="match status" value="1"/>
</dbReference>